<name>A0A8H4W732_9HELO</name>
<evidence type="ECO:0000313" key="1">
    <source>
        <dbReference type="EMBL" id="KAF4636748.1"/>
    </source>
</evidence>
<protein>
    <submittedName>
        <fullName evidence="1">Uncharacterized protein</fullName>
    </submittedName>
</protein>
<dbReference type="AlphaFoldDB" id="A0A8H4W732"/>
<keyword evidence="2" id="KW-1185">Reference proteome</keyword>
<organism evidence="1 2">
    <name type="scientific">Cudoniella acicularis</name>
    <dbReference type="NCBI Taxonomy" id="354080"/>
    <lineage>
        <taxon>Eukaryota</taxon>
        <taxon>Fungi</taxon>
        <taxon>Dikarya</taxon>
        <taxon>Ascomycota</taxon>
        <taxon>Pezizomycotina</taxon>
        <taxon>Leotiomycetes</taxon>
        <taxon>Helotiales</taxon>
        <taxon>Tricladiaceae</taxon>
        <taxon>Cudoniella</taxon>
    </lineage>
</organism>
<comment type="caution">
    <text evidence="1">The sequence shown here is derived from an EMBL/GenBank/DDBJ whole genome shotgun (WGS) entry which is preliminary data.</text>
</comment>
<reference evidence="1 2" key="1">
    <citation type="submission" date="2020-03" db="EMBL/GenBank/DDBJ databases">
        <title>Draft Genome Sequence of Cudoniella acicularis.</title>
        <authorList>
            <person name="Buettner E."/>
            <person name="Kellner H."/>
        </authorList>
    </citation>
    <scope>NUCLEOTIDE SEQUENCE [LARGE SCALE GENOMIC DNA]</scope>
    <source>
        <strain evidence="1 2">DSM 108380</strain>
    </source>
</reference>
<dbReference type="EMBL" id="JAAMPI010000051">
    <property type="protein sequence ID" value="KAF4636748.1"/>
    <property type="molecule type" value="Genomic_DNA"/>
</dbReference>
<sequence length="93" mass="10544">MFLVFRVETIRGVGVPSVVKKIIKGFDEKDYALAQAELQIMQLEARVEQLEPRKRRKVRTSLNSKFAGIRAIKEAQVEAGDHEVDKEDSDSSI</sequence>
<proteinExistence type="predicted"/>
<dbReference type="OrthoDB" id="5425890at2759"/>
<evidence type="ECO:0000313" key="2">
    <source>
        <dbReference type="Proteomes" id="UP000566819"/>
    </source>
</evidence>
<dbReference type="Proteomes" id="UP000566819">
    <property type="component" value="Unassembled WGS sequence"/>
</dbReference>
<gene>
    <name evidence="1" type="ORF">G7Y89_g1343</name>
</gene>
<accession>A0A8H4W732</accession>